<proteinExistence type="predicted"/>
<gene>
    <name evidence="2" type="ORF">ABR189_18470</name>
</gene>
<keyword evidence="2" id="KW-0238">DNA-binding</keyword>
<evidence type="ECO:0000313" key="2">
    <source>
        <dbReference type="EMBL" id="MET6999379.1"/>
    </source>
</evidence>
<dbReference type="PROSITE" id="PS50930">
    <property type="entry name" value="HTH_LYTTR"/>
    <property type="match status" value="1"/>
</dbReference>
<accession>A0ABV2TB68</accession>
<dbReference type="Gene3D" id="2.40.50.1020">
    <property type="entry name" value="LytTr DNA-binding domain"/>
    <property type="match status" value="1"/>
</dbReference>
<keyword evidence="3" id="KW-1185">Reference proteome</keyword>
<reference evidence="2 3" key="1">
    <citation type="submission" date="2024-06" db="EMBL/GenBank/DDBJ databases">
        <title>Chitinophaga defluvii sp. nov., isolated from municipal sewage.</title>
        <authorList>
            <person name="Zhang L."/>
        </authorList>
    </citation>
    <scope>NUCLEOTIDE SEQUENCE [LARGE SCALE GENOMIC DNA]</scope>
    <source>
        <strain evidence="2 3">H8</strain>
    </source>
</reference>
<organism evidence="2 3">
    <name type="scientific">Chitinophaga defluvii</name>
    <dbReference type="NCBI Taxonomy" id="3163343"/>
    <lineage>
        <taxon>Bacteria</taxon>
        <taxon>Pseudomonadati</taxon>
        <taxon>Bacteroidota</taxon>
        <taxon>Chitinophagia</taxon>
        <taxon>Chitinophagales</taxon>
        <taxon>Chitinophagaceae</taxon>
        <taxon>Chitinophaga</taxon>
    </lineage>
</organism>
<dbReference type="EMBL" id="JBEXAC010000002">
    <property type="protein sequence ID" value="MET6999379.1"/>
    <property type="molecule type" value="Genomic_DNA"/>
</dbReference>
<dbReference type="GO" id="GO:0003677">
    <property type="term" value="F:DNA binding"/>
    <property type="evidence" value="ECO:0007669"/>
    <property type="project" value="UniProtKB-KW"/>
</dbReference>
<feature type="domain" description="HTH LytTR-type" evidence="1">
    <location>
        <begin position="9"/>
        <end position="103"/>
    </location>
</feature>
<dbReference type="Proteomes" id="UP001549749">
    <property type="component" value="Unassembled WGS sequence"/>
</dbReference>
<evidence type="ECO:0000259" key="1">
    <source>
        <dbReference type="PROSITE" id="PS50930"/>
    </source>
</evidence>
<dbReference type="InterPro" id="IPR007492">
    <property type="entry name" value="LytTR_DNA-bd_dom"/>
</dbReference>
<evidence type="ECO:0000313" key="3">
    <source>
        <dbReference type="Proteomes" id="UP001549749"/>
    </source>
</evidence>
<comment type="caution">
    <text evidence="2">The sequence shown here is derived from an EMBL/GenBank/DDBJ whole genome shotgun (WGS) entry which is preliminary data.</text>
</comment>
<sequence length="128" mass="14778">MQSFFFIHLKGKFVRINVKDIKYALAVAHHVKICADQGTFIPHLSLKQLETFLPAESFSRVNRGTLVALNRIMSFDKDEVVLKDIRFSFSDKYRKELESKITVMLHQERFSVKDAHSGAKKCTCSLQE</sequence>
<dbReference type="SMART" id="SM00850">
    <property type="entry name" value="LytTR"/>
    <property type="match status" value="1"/>
</dbReference>
<dbReference type="RefSeq" id="WP_354661945.1">
    <property type="nucleotide sequence ID" value="NZ_JBEXAC010000002.1"/>
</dbReference>
<name>A0ABV2TB68_9BACT</name>
<dbReference type="Pfam" id="PF04397">
    <property type="entry name" value="LytTR"/>
    <property type="match status" value="1"/>
</dbReference>
<protein>
    <submittedName>
        <fullName evidence="2">LytTR family DNA-binding domain-containing protein</fullName>
    </submittedName>
</protein>